<evidence type="ECO:0000256" key="1">
    <source>
        <dbReference type="SAM" id="SignalP"/>
    </source>
</evidence>
<feature type="chain" id="PRO_5003212598" evidence="1">
    <location>
        <begin position="26"/>
        <end position="195"/>
    </location>
</feature>
<dbReference type="KEGG" id="nsa:Nitsa_1366"/>
<dbReference type="SUPFAM" id="SSF109998">
    <property type="entry name" value="Triger factor/SurA peptide-binding domain-like"/>
    <property type="match status" value="1"/>
</dbReference>
<keyword evidence="1" id="KW-0732">Signal</keyword>
<dbReference type="AlphaFoldDB" id="E6WZA5"/>
<dbReference type="Gene3D" id="1.10.8.1040">
    <property type="match status" value="1"/>
</dbReference>
<dbReference type="OrthoDB" id="5372704at2"/>
<gene>
    <name evidence="2" type="ordered locus">Nitsa_1366</name>
</gene>
<proteinExistence type="predicted"/>
<dbReference type="STRING" id="749222.Nitsa_1366"/>
<keyword evidence="3" id="KW-1185">Reference proteome</keyword>
<sequence>MKRIAGIALIAVTMGVTALSAQVIATVNGYEITKKEADAFVKRVTHGRATFNMLKKKDQKRVIKELATQKLLTRTAAKELSKKEKLAIWTDLYIRKHYKELQQKAKKELSVPEKYMADAELWVRKNAAKIPVTDEELKAEYKKRKKLFKDPKTGKILPFEKVKPLIAFEVKKMKFVKEFMKKAKINYHPKAKTAK</sequence>
<reference evidence="3" key="2">
    <citation type="submission" date="2011-01" db="EMBL/GenBank/DDBJ databases">
        <title>The complete genome of Nitratifractor salsuginis DSM 16511.</title>
        <authorList>
            <consortium name="US DOE Joint Genome Institute (JGI-PGF)"/>
            <person name="Lucas S."/>
            <person name="Copeland A."/>
            <person name="Lapidus A."/>
            <person name="Bruce D."/>
            <person name="Goodwin L."/>
            <person name="Pitluck S."/>
            <person name="Kyrpides N."/>
            <person name="Mavromatis K."/>
            <person name="Ivanova N."/>
            <person name="Mikhailova N."/>
            <person name="Zeytun A."/>
            <person name="Detter J.C."/>
            <person name="Tapia R."/>
            <person name="Han C."/>
            <person name="Land M."/>
            <person name="Hauser L."/>
            <person name="Markowitz V."/>
            <person name="Cheng J.-F."/>
            <person name="Hugenholtz P."/>
            <person name="Woyke T."/>
            <person name="Wu D."/>
            <person name="Tindall B."/>
            <person name="Schuetze A."/>
            <person name="Brambilla E."/>
            <person name="Klenk H.-P."/>
            <person name="Eisen J.A."/>
        </authorList>
    </citation>
    <scope>NUCLEOTIDE SEQUENCE [LARGE SCALE GENOMIC DNA]</scope>
    <source>
        <strain evidence="3">DSM 16511 / JCM 12458 / E9I37-1</strain>
    </source>
</reference>
<accession>E6WZA5</accession>
<evidence type="ECO:0000313" key="3">
    <source>
        <dbReference type="Proteomes" id="UP000008633"/>
    </source>
</evidence>
<feature type="signal peptide" evidence="1">
    <location>
        <begin position="1"/>
        <end position="25"/>
    </location>
</feature>
<name>E6WZA5_NITSE</name>
<dbReference type="HOGENOM" id="CLU_1395066_0_0_7"/>
<dbReference type="RefSeq" id="WP_013554307.1">
    <property type="nucleotide sequence ID" value="NC_014935.1"/>
</dbReference>
<organism evidence="2 3">
    <name type="scientific">Nitratifractor salsuginis (strain DSM 16511 / JCM 12458 / E9I37-1)</name>
    <dbReference type="NCBI Taxonomy" id="749222"/>
    <lineage>
        <taxon>Bacteria</taxon>
        <taxon>Pseudomonadati</taxon>
        <taxon>Campylobacterota</taxon>
        <taxon>Epsilonproteobacteria</taxon>
        <taxon>Campylobacterales</taxon>
        <taxon>Sulfurovaceae</taxon>
        <taxon>Nitratifractor</taxon>
    </lineage>
</organism>
<evidence type="ECO:0000313" key="2">
    <source>
        <dbReference type="EMBL" id="ADV46617.1"/>
    </source>
</evidence>
<dbReference type="EMBL" id="CP002452">
    <property type="protein sequence ID" value="ADV46617.1"/>
    <property type="molecule type" value="Genomic_DNA"/>
</dbReference>
<dbReference type="InterPro" id="IPR027304">
    <property type="entry name" value="Trigger_fact/SurA_dom_sf"/>
</dbReference>
<protein>
    <submittedName>
        <fullName evidence="2">Uncharacterized protein</fullName>
    </submittedName>
</protein>
<dbReference type="eggNOG" id="ENOG50300W4">
    <property type="taxonomic scope" value="Bacteria"/>
</dbReference>
<reference evidence="2 3" key="1">
    <citation type="journal article" date="2011" name="Stand. Genomic Sci.">
        <title>Complete genome sequence of Nitratifractor salsuginis type strain (E9I37-1).</title>
        <authorList>
            <person name="Anderson I."/>
            <person name="Sikorski J."/>
            <person name="Zeytun A."/>
            <person name="Nolan M."/>
            <person name="Lapidus A."/>
            <person name="Lucas S."/>
            <person name="Hammon N."/>
            <person name="Deshpande S."/>
            <person name="Cheng J.F."/>
            <person name="Tapia R."/>
            <person name="Han C."/>
            <person name="Goodwin L."/>
            <person name="Pitluck S."/>
            <person name="Liolios K."/>
            <person name="Pagani I."/>
            <person name="Ivanova N."/>
            <person name="Huntemann M."/>
            <person name="Mavromatis K."/>
            <person name="Ovchinikova G."/>
            <person name="Pati A."/>
            <person name="Chen A."/>
            <person name="Palaniappan K."/>
            <person name="Land M."/>
            <person name="Hauser L."/>
            <person name="Brambilla E.M."/>
            <person name="Ngatchou-Djao O.D."/>
            <person name="Rohde M."/>
            <person name="Tindall B.J."/>
            <person name="Goker M."/>
            <person name="Detter J.C."/>
            <person name="Woyke T."/>
            <person name="Bristow J."/>
            <person name="Eisen J.A."/>
            <person name="Markowitz V."/>
            <person name="Hugenholtz P."/>
            <person name="Klenk H.P."/>
            <person name="Kyrpides N.C."/>
        </authorList>
    </citation>
    <scope>NUCLEOTIDE SEQUENCE [LARGE SCALE GENOMIC DNA]</scope>
    <source>
        <strain evidence="3">DSM 16511 / JCM 12458 / E9I37-1</strain>
    </source>
</reference>
<dbReference type="Proteomes" id="UP000008633">
    <property type="component" value="Chromosome"/>
</dbReference>